<accession>A0A0N8KQS1</accession>
<protein>
    <submittedName>
        <fullName evidence="1">Uncharacterized protein</fullName>
    </submittedName>
</protein>
<sequence length="157" mass="18567">MFIASLSHLFYISQECAKRPRRRSDGRTVAYSYTVPLRAFITLRVAPPFLSRRGQPHTPKRFCACAGRGTHHFQTYPLGRSYMIIPGRRAITRNILLHTNFQAFEIRTNHRGRRDHRVNLSLCPLSALWFFRTRRFKKFPNWRTQISTYVLRACLKI</sequence>
<organism evidence="1 2">
    <name type="scientific">Candidatus Methanoperedens nitratireducens</name>
    <dbReference type="NCBI Taxonomy" id="1392998"/>
    <lineage>
        <taxon>Archaea</taxon>
        <taxon>Methanobacteriati</taxon>
        <taxon>Methanobacteriota</taxon>
        <taxon>Stenosarchaea group</taxon>
        <taxon>Methanomicrobia</taxon>
        <taxon>Methanosarcinales</taxon>
        <taxon>ANME-2 cluster</taxon>
        <taxon>Candidatus Methanoperedentaceae</taxon>
        <taxon>Candidatus Methanoperedens</taxon>
    </lineage>
</organism>
<gene>
    <name evidence="1" type="ORF">MPEBLZ_02519</name>
</gene>
<dbReference type="Proteomes" id="UP000050360">
    <property type="component" value="Unassembled WGS sequence"/>
</dbReference>
<evidence type="ECO:0000313" key="2">
    <source>
        <dbReference type="Proteomes" id="UP000050360"/>
    </source>
</evidence>
<comment type="caution">
    <text evidence="1">The sequence shown here is derived from an EMBL/GenBank/DDBJ whole genome shotgun (WGS) entry which is preliminary data.</text>
</comment>
<reference evidence="1 2" key="1">
    <citation type="submission" date="2015-09" db="EMBL/GenBank/DDBJ databases">
        <title>A metagenomics-based metabolic model of nitrate-dependent anaerobic oxidation of methane by Methanoperedens-like archaea.</title>
        <authorList>
            <person name="Arshad A."/>
            <person name="Speth D.R."/>
            <person name="De Graaf R.M."/>
            <person name="Op Den Camp H.J."/>
            <person name="Jetten M.S."/>
            <person name="Welte C.U."/>
        </authorList>
    </citation>
    <scope>NUCLEOTIDE SEQUENCE [LARGE SCALE GENOMIC DNA]</scope>
</reference>
<evidence type="ECO:0000313" key="1">
    <source>
        <dbReference type="EMBL" id="KPQ42922.1"/>
    </source>
</evidence>
<proteinExistence type="predicted"/>
<name>A0A0N8KQS1_9EURY</name>
<dbReference type="AlphaFoldDB" id="A0A0N8KQS1"/>
<dbReference type="EMBL" id="LKCM01000194">
    <property type="protein sequence ID" value="KPQ42922.1"/>
    <property type="molecule type" value="Genomic_DNA"/>
</dbReference>